<keyword evidence="2" id="KW-1185">Reference proteome</keyword>
<evidence type="ECO:0000313" key="2">
    <source>
        <dbReference type="Proteomes" id="UP000198984"/>
    </source>
</evidence>
<proteinExistence type="predicted"/>
<organism evidence="1 2">
    <name type="scientific">Chitinophaga rupis</name>
    <dbReference type="NCBI Taxonomy" id="573321"/>
    <lineage>
        <taxon>Bacteria</taxon>
        <taxon>Pseudomonadati</taxon>
        <taxon>Bacteroidota</taxon>
        <taxon>Chitinophagia</taxon>
        <taxon>Chitinophagales</taxon>
        <taxon>Chitinophagaceae</taxon>
        <taxon>Chitinophaga</taxon>
    </lineage>
</organism>
<accession>A0A1H8K2A4</accession>
<evidence type="ECO:0000313" key="1">
    <source>
        <dbReference type="EMBL" id="SEN87110.1"/>
    </source>
</evidence>
<reference evidence="1 2" key="1">
    <citation type="submission" date="2016-10" db="EMBL/GenBank/DDBJ databases">
        <authorList>
            <person name="de Groot N.N."/>
        </authorList>
    </citation>
    <scope>NUCLEOTIDE SEQUENCE [LARGE SCALE GENOMIC DNA]</scope>
    <source>
        <strain evidence="1 2">DSM 21039</strain>
    </source>
</reference>
<dbReference type="Proteomes" id="UP000198984">
    <property type="component" value="Unassembled WGS sequence"/>
</dbReference>
<sequence>MKMSNLLESVIDAYGGLNNWRKFENISASLRIGGITWALKQVPGIMDNINVVTSTRKQFTSFYPFVEKDWHNSYEPGKVAIINNRNEVIEELLDPRATFSGYVTNTPWSKLQLTYFTGYAMWNYLNVPFCLADPGYSFKELEPWEEDGETFRRLQVTFPKEVATHGPVQTFYIDSSGLIKRHDYNVEILSGARTAHYLADYVEVQGVKFATKRNVYLRQEDNTAKKPEPLFISIDIRDIKLS</sequence>
<dbReference type="EMBL" id="FOBB01000014">
    <property type="protein sequence ID" value="SEN87110.1"/>
    <property type="molecule type" value="Genomic_DNA"/>
</dbReference>
<name>A0A1H8K2A4_9BACT</name>
<dbReference type="AlphaFoldDB" id="A0A1H8K2A4"/>
<gene>
    <name evidence="1" type="ORF">SAMN04488505_1143</name>
</gene>
<dbReference type="STRING" id="573321.SAMN04488505_1143"/>
<protein>
    <submittedName>
        <fullName evidence="1">Uncharacterized protein</fullName>
    </submittedName>
</protein>